<dbReference type="Pfam" id="PF03399">
    <property type="entry name" value="SAC3_GANP"/>
    <property type="match status" value="1"/>
</dbReference>
<accession>A0AA39FKN5</accession>
<gene>
    <name evidence="2" type="ORF">PV328_009101</name>
</gene>
<dbReference type="GO" id="GO:0005813">
    <property type="term" value="C:centrosome"/>
    <property type="evidence" value="ECO:0007669"/>
    <property type="project" value="TreeGrafter"/>
</dbReference>
<proteinExistence type="predicted"/>
<organism evidence="2 3">
    <name type="scientific">Microctonus aethiopoides</name>
    <dbReference type="NCBI Taxonomy" id="144406"/>
    <lineage>
        <taxon>Eukaryota</taxon>
        <taxon>Metazoa</taxon>
        <taxon>Ecdysozoa</taxon>
        <taxon>Arthropoda</taxon>
        <taxon>Hexapoda</taxon>
        <taxon>Insecta</taxon>
        <taxon>Pterygota</taxon>
        <taxon>Neoptera</taxon>
        <taxon>Endopterygota</taxon>
        <taxon>Hymenoptera</taxon>
        <taxon>Apocrita</taxon>
        <taxon>Ichneumonoidea</taxon>
        <taxon>Braconidae</taxon>
        <taxon>Euphorinae</taxon>
        <taxon>Microctonus</taxon>
    </lineage>
</organism>
<reference evidence="2" key="2">
    <citation type="submission" date="2023-03" db="EMBL/GenBank/DDBJ databases">
        <authorList>
            <person name="Inwood S.N."/>
            <person name="Skelly J.G."/>
            <person name="Guhlin J."/>
            <person name="Harrop T.W.R."/>
            <person name="Goldson S.G."/>
            <person name="Dearden P.K."/>
        </authorList>
    </citation>
    <scope>NUCLEOTIDE SEQUENCE</scope>
    <source>
        <strain evidence="2">Irish</strain>
        <tissue evidence="2">Whole body</tissue>
    </source>
</reference>
<evidence type="ECO:0000313" key="3">
    <source>
        <dbReference type="Proteomes" id="UP001168990"/>
    </source>
</evidence>
<dbReference type="GO" id="GO:0051298">
    <property type="term" value="P:centrosome duplication"/>
    <property type="evidence" value="ECO:0007669"/>
    <property type="project" value="TreeGrafter"/>
</dbReference>
<reference evidence="2" key="1">
    <citation type="journal article" date="2023" name="bioRxiv">
        <title>Scaffold-level genome assemblies of two parasitoid biocontrol wasps reveal the parthenogenesis mechanism and an associated novel virus.</title>
        <authorList>
            <person name="Inwood S."/>
            <person name="Skelly J."/>
            <person name="Guhlin J."/>
            <person name="Harrop T."/>
            <person name="Goldson S."/>
            <person name="Dearden P."/>
        </authorList>
    </citation>
    <scope>NUCLEOTIDE SEQUENCE</scope>
    <source>
        <strain evidence="2">Irish</strain>
        <tissue evidence="2">Whole body</tissue>
    </source>
</reference>
<dbReference type="GO" id="GO:0005634">
    <property type="term" value="C:nucleus"/>
    <property type="evidence" value="ECO:0007669"/>
    <property type="project" value="TreeGrafter"/>
</dbReference>
<comment type="caution">
    <text evidence="2">The sequence shown here is derived from an EMBL/GenBank/DDBJ whole genome shotgun (WGS) entry which is preliminary data.</text>
</comment>
<dbReference type="Gene3D" id="1.25.40.990">
    <property type="match status" value="1"/>
</dbReference>
<dbReference type="Proteomes" id="UP001168990">
    <property type="component" value="Unassembled WGS sequence"/>
</dbReference>
<dbReference type="PANTHER" id="PTHR12436">
    <property type="entry name" value="80 KDA MCM3-ASSOCIATED PROTEIN"/>
    <property type="match status" value="1"/>
</dbReference>
<dbReference type="GO" id="GO:0005819">
    <property type="term" value="C:spindle"/>
    <property type="evidence" value="ECO:0007669"/>
    <property type="project" value="TreeGrafter"/>
</dbReference>
<sequence>MCDTIIGTCFSMCPKKERLLREREGLLNRLEIDESTKHLKYPKADPAKIIKCYKRSSAGVLVDEPSELRPGPVLLLTLKYLFTKVLTRKDVNWSAIYEFTFDRIRAIRQDMIVQRLDVAMNIMLLEPIVRFHIYAAERMCEKPPSEFVSKFNEQHLLECLKVLLVMYDKRDIDDKSRNDYAMVMEKFSRLTMYDYRAQIEALYVLNYLGNETALDRGLSLPAKYKNTPEVKKALKISLAWHMNNYIRVCREISQLSPLFAMAALSNLRCIRRSALQIMSSGYNCKNNPYNMIDLQNILLYNDMEKISNDCALYGIKFDNDNIYFQKTQFNAVNVLAHPEKHLSDSALDELLPDILFN</sequence>
<feature type="domain" description="SAC3/GANP/THP3 conserved" evidence="1">
    <location>
        <begin position="12"/>
        <end position="318"/>
    </location>
</feature>
<evidence type="ECO:0000259" key="1">
    <source>
        <dbReference type="Pfam" id="PF03399"/>
    </source>
</evidence>
<keyword evidence="3" id="KW-1185">Reference proteome</keyword>
<dbReference type="GO" id="GO:0051225">
    <property type="term" value="P:spindle assembly"/>
    <property type="evidence" value="ECO:0007669"/>
    <property type="project" value="TreeGrafter"/>
</dbReference>
<dbReference type="PANTHER" id="PTHR12436:SF38">
    <property type="entry name" value="SAC3 DOMAIN-CONTAINING PROTEIN 1"/>
    <property type="match status" value="1"/>
</dbReference>
<dbReference type="InterPro" id="IPR045107">
    <property type="entry name" value="SAC3/GANP/THP3"/>
</dbReference>
<protein>
    <recommendedName>
        <fullName evidence="1">SAC3/GANP/THP3 conserved domain-containing protein</fullName>
    </recommendedName>
</protein>
<dbReference type="AlphaFoldDB" id="A0AA39FKN5"/>
<dbReference type="InterPro" id="IPR005062">
    <property type="entry name" value="SAC3/GANP/THP3_conserved"/>
</dbReference>
<dbReference type="EMBL" id="JAQQBS010000003">
    <property type="protein sequence ID" value="KAK0171360.1"/>
    <property type="molecule type" value="Genomic_DNA"/>
</dbReference>
<evidence type="ECO:0000313" key="2">
    <source>
        <dbReference type="EMBL" id="KAK0171360.1"/>
    </source>
</evidence>
<name>A0AA39FKN5_9HYME</name>